<sequence>MTARTMNLDVNVARLTTNGRYSTCAAVNKDVVIRIPKDYEVGSVMCDAATVYSLKRTRYRYVMGIKSM</sequence>
<organism evidence="1 2">
    <name type="scientific">Dickeya fangzhongdai</name>
    <dbReference type="NCBI Taxonomy" id="1778540"/>
    <lineage>
        <taxon>Bacteria</taxon>
        <taxon>Pseudomonadati</taxon>
        <taxon>Pseudomonadota</taxon>
        <taxon>Gammaproteobacteria</taxon>
        <taxon>Enterobacterales</taxon>
        <taxon>Pectobacteriaceae</taxon>
        <taxon>Dickeya</taxon>
    </lineage>
</organism>
<name>A0A2K8QPU3_9GAMM</name>
<dbReference type="KEGG" id="dfn:CVE23_12585"/>
<evidence type="ECO:0000313" key="1">
    <source>
        <dbReference type="EMBL" id="ATZ94740.1"/>
    </source>
</evidence>
<proteinExistence type="predicted"/>
<protein>
    <submittedName>
        <fullName evidence="1">Uncharacterized protein</fullName>
    </submittedName>
</protein>
<dbReference type="AlphaFoldDB" id="A0A2K8QPU3"/>
<dbReference type="Proteomes" id="UP000231901">
    <property type="component" value="Chromosome"/>
</dbReference>
<dbReference type="RefSeq" id="WP_100849664.1">
    <property type="nucleotide sequence ID" value="NZ_CP031507.1"/>
</dbReference>
<accession>A0A2K8QPU3</accession>
<reference evidence="2" key="1">
    <citation type="journal article" date="2018" name="Genome Announc.">
        <title>Complete genome sequence of a Dickeya fangzhongdai type strain causing bleeding canker of pear tree trunks.</title>
        <authorList>
            <person name="Zhao Y."/>
            <person name="Tian Y."/>
            <person name="Li X."/>
            <person name="Hu B."/>
        </authorList>
    </citation>
    <scope>NUCLEOTIDE SEQUENCE [LARGE SCALE GENOMIC DNA]</scope>
    <source>
        <strain evidence="2">DSM 101947</strain>
    </source>
</reference>
<gene>
    <name evidence="1" type="ORF">CVE23_12585</name>
</gene>
<dbReference type="EMBL" id="CP025003">
    <property type="protein sequence ID" value="ATZ94740.1"/>
    <property type="molecule type" value="Genomic_DNA"/>
</dbReference>
<evidence type="ECO:0000313" key="2">
    <source>
        <dbReference type="Proteomes" id="UP000231901"/>
    </source>
</evidence>
<keyword evidence="2" id="KW-1185">Reference proteome</keyword>